<evidence type="ECO:0000313" key="2">
    <source>
        <dbReference type="Proteomes" id="UP000094527"/>
    </source>
</evidence>
<organism evidence="1 2">
    <name type="scientific">Orchesella cincta</name>
    <name type="common">Springtail</name>
    <name type="synonym">Podura cincta</name>
    <dbReference type="NCBI Taxonomy" id="48709"/>
    <lineage>
        <taxon>Eukaryota</taxon>
        <taxon>Metazoa</taxon>
        <taxon>Ecdysozoa</taxon>
        <taxon>Arthropoda</taxon>
        <taxon>Hexapoda</taxon>
        <taxon>Collembola</taxon>
        <taxon>Entomobryomorpha</taxon>
        <taxon>Entomobryoidea</taxon>
        <taxon>Orchesellidae</taxon>
        <taxon>Orchesellinae</taxon>
        <taxon>Orchesella</taxon>
    </lineage>
</organism>
<evidence type="ECO:0000313" key="1">
    <source>
        <dbReference type="EMBL" id="ODM88441.1"/>
    </source>
</evidence>
<gene>
    <name evidence="1" type="ORF">Ocin01_18243</name>
</gene>
<dbReference type="AlphaFoldDB" id="A0A1D2M695"/>
<protein>
    <submittedName>
        <fullName evidence="1">Cleavage and polyadenylation specificity factor 73</fullName>
    </submittedName>
</protein>
<reference evidence="1 2" key="1">
    <citation type="journal article" date="2016" name="Genome Biol. Evol.">
        <title>Gene Family Evolution Reflects Adaptation to Soil Environmental Stressors in the Genome of the Collembolan Orchesella cincta.</title>
        <authorList>
            <person name="Faddeeva-Vakhrusheva A."/>
            <person name="Derks M.F."/>
            <person name="Anvar S.Y."/>
            <person name="Agamennone V."/>
            <person name="Suring W."/>
            <person name="Smit S."/>
            <person name="van Straalen N.M."/>
            <person name="Roelofs D."/>
        </authorList>
    </citation>
    <scope>NUCLEOTIDE SEQUENCE [LARGE SCALE GENOMIC DNA]</scope>
    <source>
        <tissue evidence="1">Mixed pool</tissue>
    </source>
</reference>
<accession>A0A1D2M695</accession>
<proteinExistence type="predicted"/>
<dbReference type="EMBL" id="LJIJ01003605">
    <property type="protein sequence ID" value="ODM88441.1"/>
    <property type="molecule type" value="Genomic_DNA"/>
</dbReference>
<dbReference type="GO" id="GO:0006397">
    <property type="term" value="P:mRNA processing"/>
    <property type="evidence" value="ECO:0007669"/>
    <property type="project" value="UniProtKB-KW"/>
</dbReference>
<dbReference type="GO" id="GO:0005634">
    <property type="term" value="C:nucleus"/>
    <property type="evidence" value="ECO:0007669"/>
    <property type="project" value="UniProtKB-SubCell"/>
</dbReference>
<keyword evidence="2" id="KW-1185">Reference proteome</keyword>
<dbReference type="OrthoDB" id="10249535at2759"/>
<dbReference type="Proteomes" id="UP000094527">
    <property type="component" value="Unassembled WGS sequence"/>
</dbReference>
<sequence>MRMRDRHVVLLCVPKTFKGDTVAVVVDGKTATIDFGSLEVTCDDDESLQVVQSVSRLHNTLTPIRALSAT</sequence>
<comment type="caution">
    <text evidence="1">The sequence shown here is derived from an EMBL/GenBank/DDBJ whole genome shotgun (WGS) entry which is preliminary data.</text>
</comment>
<name>A0A1D2M695_ORCCI</name>